<dbReference type="Proteomes" id="UP000269199">
    <property type="component" value="Chromosome"/>
</dbReference>
<sequence length="281" mass="31886">MEVSSDAMGSFRITLDKAFSSLRWVLTQRNGNPYLKLIEYVGAEEPAVAFSAFSAPFSETELKNSAGQQGLTIPAHAGLYRATQGEFSDDVVFAPQDVRSLTELQPPRFEQTDKFSNDLAAILDRAILWNKARPLTYLAKHWQSGLVKNLYQTVLMRLCGRKWMTAENKISEGEVTPGQWEEMESLVSFPPNFGIAVGKISIEEETRPDDLKEQLSAKLYRYEQHPCDRRLLDVIWRIGWFDTLFLPISANEIEEARSLQVAIRAARLLNLKFAEKTPKVL</sequence>
<accession>A0AAD0U367</accession>
<evidence type="ECO:0000313" key="2">
    <source>
        <dbReference type="Proteomes" id="UP000269199"/>
    </source>
</evidence>
<protein>
    <submittedName>
        <fullName evidence="1">Uncharacterized protein</fullName>
    </submittedName>
</protein>
<dbReference type="AlphaFoldDB" id="A0AAD0U367"/>
<reference evidence="1 2" key="1">
    <citation type="submission" date="2017-11" db="EMBL/GenBank/DDBJ databases">
        <title>Complete genome sequence of Herbaspirillum rubrisubalbicans DSM 11543.</title>
        <authorList>
            <person name="Chen M."/>
            <person name="An Q."/>
        </authorList>
    </citation>
    <scope>NUCLEOTIDE SEQUENCE [LARGE SCALE GENOMIC DNA]</scope>
    <source>
        <strain evidence="1 2">DSM 11543</strain>
    </source>
</reference>
<name>A0AAD0U367_9BURK</name>
<evidence type="ECO:0000313" key="1">
    <source>
        <dbReference type="EMBL" id="AYR22307.1"/>
    </source>
</evidence>
<organism evidence="1 2">
    <name type="scientific">Herbaspirillum rubrisubalbicans</name>
    <dbReference type="NCBI Taxonomy" id="80842"/>
    <lineage>
        <taxon>Bacteria</taxon>
        <taxon>Pseudomonadati</taxon>
        <taxon>Pseudomonadota</taxon>
        <taxon>Betaproteobacteria</taxon>
        <taxon>Burkholderiales</taxon>
        <taxon>Oxalobacteraceae</taxon>
        <taxon>Herbaspirillum</taxon>
    </lineage>
</organism>
<gene>
    <name evidence="1" type="ORF">RC54_00060</name>
</gene>
<dbReference type="EMBL" id="CP024996">
    <property type="protein sequence ID" value="AYR22307.1"/>
    <property type="molecule type" value="Genomic_DNA"/>
</dbReference>
<proteinExistence type="predicted"/>